<keyword evidence="1" id="KW-1133">Transmembrane helix</keyword>
<name>A0A8D8S7T6_9HEMI</name>
<keyword evidence="1" id="KW-0472">Membrane</keyword>
<dbReference type="EMBL" id="HBUF01203965">
    <property type="protein sequence ID" value="CAG6662902.1"/>
    <property type="molecule type" value="Transcribed_RNA"/>
</dbReference>
<protein>
    <submittedName>
        <fullName evidence="2">Uncharacterized protein</fullName>
    </submittedName>
</protein>
<accession>A0A8D8S7T6</accession>
<evidence type="ECO:0000313" key="2">
    <source>
        <dbReference type="EMBL" id="CAG6662902.1"/>
    </source>
</evidence>
<feature type="transmembrane region" description="Helical" evidence="1">
    <location>
        <begin position="123"/>
        <end position="146"/>
    </location>
</feature>
<proteinExistence type="predicted"/>
<keyword evidence="1" id="KW-0812">Transmembrane</keyword>
<sequence>MSSPGILERTLSRILHPPLYSSHHLLCNIKRIQEERLTDPLLRTVVLVEKVSRVQKPFRIGRSPIVFGKNAVQVLRNVKPLLFNVAQVPVFAEQGLSLFGRELFKTAQSARVRTRGLNLPRSPYFRTGIGHIGLASISQILLMFLYPMSFASDFFSLSFP</sequence>
<dbReference type="AlphaFoldDB" id="A0A8D8S7T6"/>
<evidence type="ECO:0000256" key="1">
    <source>
        <dbReference type="SAM" id="Phobius"/>
    </source>
</evidence>
<organism evidence="2">
    <name type="scientific">Cacopsylla melanoneura</name>
    <dbReference type="NCBI Taxonomy" id="428564"/>
    <lineage>
        <taxon>Eukaryota</taxon>
        <taxon>Metazoa</taxon>
        <taxon>Ecdysozoa</taxon>
        <taxon>Arthropoda</taxon>
        <taxon>Hexapoda</taxon>
        <taxon>Insecta</taxon>
        <taxon>Pterygota</taxon>
        <taxon>Neoptera</taxon>
        <taxon>Paraneoptera</taxon>
        <taxon>Hemiptera</taxon>
        <taxon>Sternorrhyncha</taxon>
        <taxon>Psylloidea</taxon>
        <taxon>Psyllidae</taxon>
        <taxon>Psyllinae</taxon>
        <taxon>Cacopsylla</taxon>
    </lineage>
</organism>
<reference evidence="2" key="1">
    <citation type="submission" date="2021-05" db="EMBL/GenBank/DDBJ databases">
        <authorList>
            <person name="Alioto T."/>
            <person name="Alioto T."/>
            <person name="Gomez Garrido J."/>
        </authorList>
    </citation>
    <scope>NUCLEOTIDE SEQUENCE</scope>
</reference>